<dbReference type="EMBL" id="VICG01000009">
    <property type="protein sequence ID" value="KAA8568650.1"/>
    <property type="molecule type" value="Genomic_DNA"/>
</dbReference>
<name>A0A5M9JJ21_MONFR</name>
<protein>
    <submittedName>
        <fullName evidence="2">Uncharacterized protein</fullName>
    </submittedName>
</protein>
<feature type="region of interest" description="Disordered" evidence="1">
    <location>
        <begin position="263"/>
        <end position="289"/>
    </location>
</feature>
<feature type="region of interest" description="Disordered" evidence="1">
    <location>
        <begin position="105"/>
        <end position="130"/>
    </location>
</feature>
<feature type="region of interest" description="Disordered" evidence="1">
    <location>
        <begin position="30"/>
        <end position="58"/>
    </location>
</feature>
<feature type="compositionally biased region" description="Basic residues" evidence="1">
    <location>
        <begin position="31"/>
        <end position="41"/>
    </location>
</feature>
<keyword evidence="3" id="KW-1185">Reference proteome</keyword>
<proteinExistence type="predicted"/>
<evidence type="ECO:0000256" key="1">
    <source>
        <dbReference type="SAM" id="MobiDB-lite"/>
    </source>
</evidence>
<gene>
    <name evidence="2" type="ORF">EYC84_007660</name>
</gene>
<evidence type="ECO:0000313" key="2">
    <source>
        <dbReference type="EMBL" id="KAA8568650.1"/>
    </source>
</evidence>
<accession>A0A5M9JJ21</accession>
<organism evidence="2 3">
    <name type="scientific">Monilinia fructicola</name>
    <name type="common">Brown rot fungus</name>
    <name type="synonym">Ciboria fructicola</name>
    <dbReference type="NCBI Taxonomy" id="38448"/>
    <lineage>
        <taxon>Eukaryota</taxon>
        <taxon>Fungi</taxon>
        <taxon>Dikarya</taxon>
        <taxon>Ascomycota</taxon>
        <taxon>Pezizomycotina</taxon>
        <taxon>Leotiomycetes</taxon>
        <taxon>Helotiales</taxon>
        <taxon>Sclerotiniaceae</taxon>
        <taxon>Monilinia</taxon>
    </lineage>
</organism>
<evidence type="ECO:0000313" key="3">
    <source>
        <dbReference type="Proteomes" id="UP000322873"/>
    </source>
</evidence>
<dbReference type="Proteomes" id="UP000322873">
    <property type="component" value="Unassembled WGS sequence"/>
</dbReference>
<dbReference type="AlphaFoldDB" id="A0A5M9JJ21"/>
<feature type="compositionally biased region" description="Low complexity" evidence="1">
    <location>
        <begin position="279"/>
        <end position="289"/>
    </location>
</feature>
<comment type="caution">
    <text evidence="2">The sequence shown here is derived from an EMBL/GenBank/DDBJ whole genome shotgun (WGS) entry which is preliminary data.</text>
</comment>
<reference evidence="2 3" key="1">
    <citation type="submission" date="2019-06" db="EMBL/GenBank/DDBJ databases">
        <title>Genome Sequence of the Brown Rot Fungal Pathogen Monilinia fructicola.</title>
        <authorList>
            <person name="De Miccolis Angelini R.M."/>
            <person name="Landi L."/>
            <person name="Abate D."/>
            <person name="Pollastro S."/>
            <person name="Romanazzi G."/>
            <person name="Faretra F."/>
        </authorList>
    </citation>
    <scope>NUCLEOTIDE SEQUENCE [LARGE SCALE GENOMIC DNA]</scope>
    <source>
        <strain evidence="2 3">Mfrc123</strain>
    </source>
</reference>
<sequence>MREASRVGGTHRINNWLDLTASIADVDRTLPLKKKRKKKKQPSNQYTRPTLHRQTHSQRLALIRKYESRLVSPGAMHASQDTYDWWMRIEQLRIYVALNFRARSPPPPPPHRDLDTSRVPTPHSAANAPSARCFRDREGELGLGICDLMLGVGKAYLLLAGALEEMWIWDLDWRLLLVGLLDPGYGGLDSMSHVPYPMSRIPCHTRIIHQTKGPDSRVVKCRTDACSQSLQGGMTHLLARSRTPLLRPKGEFEGQGARETIVGEVRNGQEAGTINKIRSSSSSSSSSSS</sequence>